<feature type="region of interest" description="Disordered" evidence="1">
    <location>
        <begin position="141"/>
        <end position="185"/>
    </location>
</feature>
<organism evidence="2 3">
    <name type="scientific">Clonorchis sinensis</name>
    <name type="common">Chinese liver fluke</name>
    <dbReference type="NCBI Taxonomy" id="79923"/>
    <lineage>
        <taxon>Eukaryota</taxon>
        <taxon>Metazoa</taxon>
        <taxon>Spiralia</taxon>
        <taxon>Lophotrochozoa</taxon>
        <taxon>Platyhelminthes</taxon>
        <taxon>Trematoda</taxon>
        <taxon>Digenea</taxon>
        <taxon>Opisthorchiida</taxon>
        <taxon>Opisthorchiata</taxon>
        <taxon>Opisthorchiidae</taxon>
        <taxon>Clonorchis</taxon>
    </lineage>
</organism>
<accession>G7Y919</accession>
<dbReference type="InterPro" id="IPR036236">
    <property type="entry name" value="Znf_C2H2_sf"/>
</dbReference>
<dbReference type="SUPFAM" id="SSF57667">
    <property type="entry name" value="beta-beta-alpha zinc fingers"/>
    <property type="match status" value="1"/>
</dbReference>
<feature type="compositionally biased region" description="Basic and acidic residues" evidence="1">
    <location>
        <begin position="795"/>
        <end position="811"/>
    </location>
</feature>
<feature type="region of interest" description="Disordered" evidence="1">
    <location>
        <begin position="795"/>
        <end position="840"/>
    </location>
</feature>
<reference key="2">
    <citation type="submission" date="2011-10" db="EMBL/GenBank/DDBJ databases">
        <title>The genome and transcriptome sequence of Clonorchis sinensis provide insights into the carcinogenic liver fluke.</title>
        <authorList>
            <person name="Wang X."/>
            <person name="Huang Y."/>
            <person name="Chen W."/>
            <person name="Liu H."/>
            <person name="Guo L."/>
            <person name="Chen Y."/>
            <person name="Luo F."/>
            <person name="Zhou W."/>
            <person name="Sun J."/>
            <person name="Mao Q."/>
            <person name="Liang P."/>
            <person name="Zhou C."/>
            <person name="Tian Y."/>
            <person name="Men J."/>
            <person name="Lv X."/>
            <person name="Huang L."/>
            <person name="Zhou J."/>
            <person name="Hu Y."/>
            <person name="Li R."/>
            <person name="Zhang F."/>
            <person name="Lei H."/>
            <person name="Li X."/>
            <person name="Hu X."/>
            <person name="Liang C."/>
            <person name="Xu J."/>
            <person name="Wu Z."/>
            <person name="Yu X."/>
        </authorList>
    </citation>
    <scope>NUCLEOTIDE SEQUENCE</scope>
    <source>
        <strain>Henan</strain>
    </source>
</reference>
<dbReference type="Proteomes" id="UP000008909">
    <property type="component" value="Unassembled WGS sequence"/>
</dbReference>
<reference evidence="2" key="1">
    <citation type="journal article" date="2011" name="Genome Biol.">
        <title>The draft genome of the carcinogenic human liver fluke Clonorchis sinensis.</title>
        <authorList>
            <person name="Wang X."/>
            <person name="Chen W."/>
            <person name="Huang Y."/>
            <person name="Sun J."/>
            <person name="Men J."/>
            <person name="Liu H."/>
            <person name="Luo F."/>
            <person name="Guo L."/>
            <person name="Lv X."/>
            <person name="Deng C."/>
            <person name="Zhou C."/>
            <person name="Fan Y."/>
            <person name="Li X."/>
            <person name="Huang L."/>
            <person name="Hu Y."/>
            <person name="Liang C."/>
            <person name="Hu X."/>
            <person name="Xu J."/>
            <person name="Yu X."/>
        </authorList>
    </citation>
    <scope>NUCLEOTIDE SEQUENCE [LARGE SCALE GENOMIC DNA]</scope>
    <source>
        <strain evidence="2">Henan</strain>
    </source>
</reference>
<protein>
    <submittedName>
        <fullName evidence="2">Uncharacterized protein</fullName>
    </submittedName>
</protein>
<feature type="compositionally biased region" description="Polar residues" evidence="1">
    <location>
        <begin position="814"/>
        <end position="823"/>
    </location>
</feature>
<name>G7Y919_CLOSI</name>
<dbReference type="EMBL" id="DF142960">
    <property type="protein sequence ID" value="GAA49454.1"/>
    <property type="molecule type" value="Genomic_DNA"/>
</dbReference>
<evidence type="ECO:0000256" key="1">
    <source>
        <dbReference type="SAM" id="MobiDB-lite"/>
    </source>
</evidence>
<dbReference type="AlphaFoldDB" id="G7Y919"/>
<evidence type="ECO:0000313" key="3">
    <source>
        <dbReference type="Proteomes" id="UP000008909"/>
    </source>
</evidence>
<dbReference type="Gene3D" id="3.30.1490.490">
    <property type="match status" value="1"/>
</dbReference>
<evidence type="ECO:0000313" key="2">
    <source>
        <dbReference type="EMBL" id="GAA49454.1"/>
    </source>
</evidence>
<feature type="compositionally biased region" description="Basic and acidic residues" evidence="1">
    <location>
        <begin position="159"/>
        <end position="170"/>
    </location>
</feature>
<gene>
    <name evidence="2" type="ORF">CLF_103085</name>
</gene>
<sequence>MTERTLEVQQHQDLMDPTRICLGHICEGCRFKRDQAYIEYYPLSVTLSFYLRISREIRMLDMACVLVMDRKFGSSVAKFLDGKSCNMLKSFCSMTFVRTQKWTYFKGDGISHRSTSNRDTVEPHINRRPSEKVIHSVGRGEISTNSGHHLKHCGPLRNGTDEQSRDDRLEASSQERLSPWATTEPKPHNQLQQLRVFNQKRLTGASALSQVTPFECRIRVSAAQQTIADERQCEQPRLPLIWSAQAKNGVANLFKFSARDSKLDSTRIRIKIVYQCFELSSRWSVGSRRGSLWHRFGPHLFNILPRVFTYTALSKLSKNRQGSFRQLFMEIKEDYHNRIYTVIEECSTRLLVPVPLRRFSLIRSIDMVVFLCSYCNASLRKNIVEKHFYCCRGSAASGCKSGVDSEPPTKRRNLNCEKIDSSTLGTGMVYEVLKNHLLSVLAAPSFSFTTYIRRLLKDVDGALSLVELKTKILGKVRIFGNLSIEMRMIIPDKDETAAQGFSAFRHRSKFPLQLSPFQIRALVVDFNPARLNSLPIKENIAPLYSVYKASVSTSSCRLSSQEFEQRLLDAISSRKSISYSEADGMVRLLTRTPNEDSMQQGVDLALEVPTHIAPSGTKVETLFNGSVRKTLSDWVVDILQANGGHLRLKKLHKQFGLSCQIASQRPSHFYSQVLQKTWEKVRHYSESYRSLLEKGVTTVSALRYSGLTPPRPIQLTSDIRSTRYPPANAVPDCKLETHDGFANKRASVKRPRAASSGELPPAPLRHGGEILIRCSSNLFASVWVKETLPTNDNARPDLVYRRPSGESDRRMRLSNRSQLSTIERSNEQKSPDGCLWSGNSNAQVLPTDSVRARPTFSFVKSEQSLKQEQVMNASHPLNGVIAAAQLGFSDADVYTPLNGPLSRQELKIYQSKDPFRPGFVPLLPPPKEMCFT</sequence>
<proteinExistence type="predicted"/>
<keyword evidence="3" id="KW-1185">Reference proteome</keyword>